<feature type="compositionally biased region" description="Polar residues" evidence="1">
    <location>
        <begin position="23"/>
        <end position="37"/>
    </location>
</feature>
<feature type="region of interest" description="Disordered" evidence="1">
    <location>
        <begin position="1"/>
        <end position="77"/>
    </location>
</feature>
<name>A0A9P5ZV28_PLEER</name>
<gene>
    <name evidence="2" type="ORF">BDN71DRAFT_1432927</name>
</gene>
<evidence type="ECO:0000313" key="2">
    <source>
        <dbReference type="EMBL" id="KAF9492884.1"/>
    </source>
</evidence>
<dbReference type="EMBL" id="MU154594">
    <property type="protein sequence ID" value="KAF9492884.1"/>
    <property type="molecule type" value="Genomic_DNA"/>
</dbReference>
<evidence type="ECO:0000256" key="1">
    <source>
        <dbReference type="SAM" id="MobiDB-lite"/>
    </source>
</evidence>
<proteinExistence type="predicted"/>
<keyword evidence="3" id="KW-1185">Reference proteome</keyword>
<dbReference type="Proteomes" id="UP000807025">
    <property type="component" value="Unassembled WGS sequence"/>
</dbReference>
<sequence>MDTPSQPQEQPPPLPRLTEEELNWTNLKYPTFITKTADNSEHDKSSQDYMSMDESDYSPDAVDSPPSSTDPSDESQEDITVKDDETIILLHPPIQVQAQLHETFDTPIINYHHPPNIPPNCNIIPTSIFAATQQIYFGKLMYELATDVPDPWDYNNAKTTIIHHMSNVPSYMKEQAKYTAEPPENHPYWLNNHTNFKQIRTMVKYHGTYDNHPLRNWHNRFEAPTAYHDYWKDDSDTDIMQYIVDICEASRQGILLPEAWHDINGLPEYIVKVQDAVRNVYRNLREHLHELDECELCSANHDEEPLESIEGDQLLFFNVNVLPKNYGQLAPYDYYVEHYKNP</sequence>
<dbReference type="AlphaFoldDB" id="A0A9P5ZV28"/>
<organism evidence="2 3">
    <name type="scientific">Pleurotus eryngii</name>
    <name type="common">Boletus of the steppes</name>
    <dbReference type="NCBI Taxonomy" id="5323"/>
    <lineage>
        <taxon>Eukaryota</taxon>
        <taxon>Fungi</taxon>
        <taxon>Dikarya</taxon>
        <taxon>Basidiomycota</taxon>
        <taxon>Agaricomycotina</taxon>
        <taxon>Agaricomycetes</taxon>
        <taxon>Agaricomycetidae</taxon>
        <taxon>Agaricales</taxon>
        <taxon>Pleurotineae</taxon>
        <taxon>Pleurotaceae</taxon>
        <taxon>Pleurotus</taxon>
    </lineage>
</organism>
<protein>
    <submittedName>
        <fullName evidence="2">Uncharacterized protein</fullName>
    </submittedName>
</protein>
<evidence type="ECO:0000313" key="3">
    <source>
        <dbReference type="Proteomes" id="UP000807025"/>
    </source>
</evidence>
<comment type="caution">
    <text evidence="2">The sequence shown here is derived from an EMBL/GenBank/DDBJ whole genome shotgun (WGS) entry which is preliminary data.</text>
</comment>
<dbReference type="OrthoDB" id="3030484at2759"/>
<reference evidence="2" key="1">
    <citation type="submission" date="2020-11" db="EMBL/GenBank/DDBJ databases">
        <authorList>
            <consortium name="DOE Joint Genome Institute"/>
            <person name="Ahrendt S."/>
            <person name="Riley R."/>
            <person name="Andreopoulos W."/>
            <person name="Labutti K."/>
            <person name="Pangilinan J."/>
            <person name="Ruiz-Duenas F.J."/>
            <person name="Barrasa J.M."/>
            <person name="Sanchez-Garcia M."/>
            <person name="Camarero S."/>
            <person name="Miyauchi S."/>
            <person name="Serrano A."/>
            <person name="Linde D."/>
            <person name="Babiker R."/>
            <person name="Drula E."/>
            <person name="Ayuso-Fernandez I."/>
            <person name="Pacheco R."/>
            <person name="Padilla G."/>
            <person name="Ferreira P."/>
            <person name="Barriuso J."/>
            <person name="Kellner H."/>
            <person name="Castanera R."/>
            <person name="Alfaro M."/>
            <person name="Ramirez L."/>
            <person name="Pisabarro A.G."/>
            <person name="Kuo A."/>
            <person name="Tritt A."/>
            <person name="Lipzen A."/>
            <person name="He G."/>
            <person name="Yan M."/>
            <person name="Ng V."/>
            <person name="Cullen D."/>
            <person name="Martin F."/>
            <person name="Rosso M.-N."/>
            <person name="Henrissat B."/>
            <person name="Hibbett D."/>
            <person name="Martinez A.T."/>
            <person name="Grigoriev I.V."/>
        </authorList>
    </citation>
    <scope>NUCLEOTIDE SEQUENCE</scope>
    <source>
        <strain evidence="2">ATCC 90797</strain>
    </source>
</reference>
<accession>A0A9P5ZV28</accession>
<feature type="compositionally biased region" description="Low complexity" evidence="1">
    <location>
        <begin position="58"/>
        <end position="70"/>
    </location>
</feature>